<sequence length="195" mass="21625">MTTQLPPITTIPSLTTDERAAILDTLFEKCAPLHTLSVSLLREKTFTSYDELIAAVGQQLMSLYDSNLESDDKWLVSILAAHPRLGEKKVESAQSRAEQAKMNAADGAAGAASEDIAERLANLNQVYEDKFPGLRYVVFVNGRSRPVIMEDMQRRIDTSNLQQEKKDAIMVSQVGAFVSFAFPFHSISTTDVHFD</sequence>
<evidence type="ECO:0000256" key="1">
    <source>
        <dbReference type="ARBA" id="ARBA00022631"/>
    </source>
</evidence>
<name>A0A0D1XXG5_EXOME</name>
<gene>
    <name evidence="3" type="ORF">PV10_04179</name>
</gene>
<evidence type="ECO:0000259" key="2">
    <source>
        <dbReference type="Pfam" id="PF09349"/>
    </source>
</evidence>
<accession>A0A0D1XXG5</accession>
<dbReference type="OMA" id="AIQAMCD"/>
<keyword evidence="4" id="KW-1185">Reference proteome</keyword>
<organism evidence="3 4">
    <name type="scientific">Exophiala mesophila</name>
    <name type="common">Black yeast-like fungus</name>
    <dbReference type="NCBI Taxonomy" id="212818"/>
    <lineage>
        <taxon>Eukaryota</taxon>
        <taxon>Fungi</taxon>
        <taxon>Dikarya</taxon>
        <taxon>Ascomycota</taxon>
        <taxon>Pezizomycotina</taxon>
        <taxon>Eurotiomycetes</taxon>
        <taxon>Chaetothyriomycetidae</taxon>
        <taxon>Chaetothyriales</taxon>
        <taxon>Herpotrichiellaceae</taxon>
        <taxon>Exophiala</taxon>
    </lineage>
</organism>
<dbReference type="GeneID" id="27322024"/>
<dbReference type="OrthoDB" id="5398391at2759"/>
<dbReference type="InterPro" id="IPR036778">
    <property type="entry name" value="OHCU_decarboxylase_sf"/>
</dbReference>
<dbReference type="PANTHER" id="PTHR37987:SF1">
    <property type="entry name" value="OXO-4-HYDROXY-4-CARBOXY-5-UREIDOIMIDAZOLINE DECARBOXYLASE DOMAIN-CONTAINING PROTEIN"/>
    <property type="match status" value="1"/>
</dbReference>
<feature type="domain" description="Oxo-4-hydroxy-4-carboxy-5-ureidoimidazoline decarboxylase" evidence="2">
    <location>
        <begin position="13"/>
        <end position="169"/>
    </location>
</feature>
<dbReference type="RefSeq" id="XP_016224495.1">
    <property type="nucleotide sequence ID" value="XM_016368707.1"/>
</dbReference>
<dbReference type="SUPFAM" id="SSF158694">
    <property type="entry name" value="UraD-Like"/>
    <property type="match status" value="1"/>
</dbReference>
<reference evidence="3 4" key="1">
    <citation type="submission" date="2015-01" db="EMBL/GenBank/DDBJ databases">
        <title>The Genome Sequence of Exophiala mesophila CBS40295.</title>
        <authorList>
            <consortium name="The Broad Institute Genomics Platform"/>
            <person name="Cuomo C."/>
            <person name="de Hoog S."/>
            <person name="Gorbushina A."/>
            <person name="Stielow B."/>
            <person name="Teixiera M."/>
            <person name="Abouelleil A."/>
            <person name="Chapman S.B."/>
            <person name="Priest M."/>
            <person name="Young S.K."/>
            <person name="Wortman J."/>
            <person name="Nusbaum C."/>
            <person name="Birren B."/>
        </authorList>
    </citation>
    <scope>NUCLEOTIDE SEQUENCE [LARGE SCALE GENOMIC DNA]</scope>
    <source>
        <strain evidence="3 4">CBS 40295</strain>
    </source>
</reference>
<dbReference type="Proteomes" id="UP000054302">
    <property type="component" value="Unassembled WGS sequence"/>
</dbReference>
<dbReference type="GO" id="GO:0006144">
    <property type="term" value="P:purine nucleobase metabolic process"/>
    <property type="evidence" value="ECO:0007669"/>
    <property type="project" value="UniProtKB-KW"/>
</dbReference>
<dbReference type="Pfam" id="PF09349">
    <property type="entry name" value="OHCU_decarbox"/>
    <property type="match status" value="1"/>
</dbReference>
<proteinExistence type="predicted"/>
<dbReference type="EMBL" id="KN847522">
    <property type="protein sequence ID" value="KIV92921.1"/>
    <property type="molecule type" value="Genomic_DNA"/>
</dbReference>
<keyword evidence="1" id="KW-0659">Purine metabolism</keyword>
<dbReference type="PANTHER" id="PTHR37987">
    <property type="entry name" value="CHROMOSOME 9, WHOLE GENOME SHOTGUN SEQUENCE"/>
    <property type="match status" value="1"/>
</dbReference>
<dbReference type="AlphaFoldDB" id="A0A0D1XXG5"/>
<evidence type="ECO:0000313" key="4">
    <source>
        <dbReference type="Proteomes" id="UP000054302"/>
    </source>
</evidence>
<evidence type="ECO:0000313" key="3">
    <source>
        <dbReference type="EMBL" id="KIV92921.1"/>
    </source>
</evidence>
<protein>
    <recommendedName>
        <fullName evidence="2">Oxo-4-hydroxy-4-carboxy-5-ureidoimidazoline decarboxylase domain-containing protein</fullName>
    </recommendedName>
</protein>
<dbReference type="Gene3D" id="1.10.3330.10">
    <property type="entry name" value="Oxo-4-hydroxy-4-carboxy-5-ureidoimidazoline decarboxylase"/>
    <property type="match status" value="1"/>
</dbReference>
<dbReference type="VEuPathDB" id="FungiDB:PV10_04179"/>
<dbReference type="InterPro" id="IPR018020">
    <property type="entry name" value="OHCU_decarboxylase"/>
</dbReference>